<dbReference type="InterPro" id="IPR003439">
    <property type="entry name" value="ABC_transporter-like_ATP-bd"/>
</dbReference>
<evidence type="ECO:0000256" key="5">
    <source>
        <dbReference type="ARBA" id="ARBA00022970"/>
    </source>
</evidence>
<dbReference type="InterPro" id="IPR017871">
    <property type="entry name" value="ABC_transporter-like_CS"/>
</dbReference>
<keyword evidence="2" id="KW-0813">Transport</keyword>
<dbReference type="GO" id="GO:0015658">
    <property type="term" value="F:branched-chain amino acid transmembrane transporter activity"/>
    <property type="evidence" value="ECO:0007669"/>
    <property type="project" value="InterPro"/>
</dbReference>
<dbReference type="GO" id="GO:0015807">
    <property type="term" value="P:L-amino acid transport"/>
    <property type="evidence" value="ECO:0007669"/>
    <property type="project" value="TreeGrafter"/>
</dbReference>
<evidence type="ECO:0000256" key="1">
    <source>
        <dbReference type="ARBA" id="ARBA00005417"/>
    </source>
</evidence>
<dbReference type="PANTHER" id="PTHR43820">
    <property type="entry name" value="HIGH-AFFINITY BRANCHED-CHAIN AMINO ACID TRANSPORT ATP-BINDING PROTEIN LIVF"/>
    <property type="match status" value="1"/>
</dbReference>
<keyword evidence="8" id="KW-1185">Reference proteome</keyword>
<dbReference type="RefSeq" id="WP_135547495.1">
    <property type="nucleotide sequence ID" value="NZ_SPQQ01000004.1"/>
</dbReference>
<dbReference type="AlphaFoldDB" id="A0A4Z0R5U8"/>
<dbReference type="EMBL" id="SPQQ01000004">
    <property type="protein sequence ID" value="TGE37715.1"/>
    <property type="molecule type" value="Genomic_DNA"/>
</dbReference>
<evidence type="ECO:0000256" key="3">
    <source>
        <dbReference type="ARBA" id="ARBA00022741"/>
    </source>
</evidence>
<proteinExistence type="inferred from homology"/>
<keyword evidence="4 7" id="KW-0067">ATP-binding</keyword>
<evidence type="ECO:0000313" key="8">
    <source>
        <dbReference type="Proteomes" id="UP000298460"/>
    </source>
</evidence>
<reference evidence="7 8" key="1">
    <citation type="submission" date="2019-03" db="EMBL/GenBank/DDBJ databases">
        <title>Draft Genome Sequence of Desulfosporosinus fructosivorans Strain 63.6F, Isolated from Marine Sediment in the Baltic Sea.</title>
        <authorList>
            <person name="Hausmann B."/>
            <person name="Vandieken V."/>
            <person name="Pjevac P."/>
            <person name="Schreck K."/>
            <person name="Herbold C.W."/>
            <person name="Loy A."/>
        </authorList>
    </citation>
    <scope>NUCLEOTIDE SEQUENCE [LARGE SCALE GENOMIC DNA]</scope>
    <source>
        <strain evidence="7 8">63.6F</strain>
    </source>
</reference>
<dbReference type="Gene3D" id="3.40.50.300">
    <property type="entry name" value="P-loop containing nucleotide triphosphate hydrolases"/>
    <property type="match status" value="1"/>
</dbReference>
<dbReference type="InterPro" id="IPR030660">
    <property type="entry name" value="ABC_branched_ATPase_LivF/BraG"/>
</dbReference>
<keyword evidence="5" id="KW-0029">Amino-acid transport</keyword>
<evidence type="ECO:0000256" key="2">
    <source>
        <dbReference type="ARBA" id="ARBA00022448"/>
    </source>
</evidence>
<dbReference type="InterPro" id="IPR003593">
    <property type="entry name" value="AAA+_ATPase"/>
</dbReference>
<dbReference type="SUPFAM" id="SSF52540">
    <property type="entry name" value="P-loop containing nucleoside triphosphate hydrolases"/>
    <property type="match status" value="1"/>
</dbReference>
<dbReference type="PANTHER" id="PTHR43820:SF3">
    <property type="entry name" value="BRANCHED-CHAIN AMINO ACID TRANSPORT SYSTEM,ATP-BINDING PROTEIN"/>
    <property type="match status" value="1"/>
</dbReference>
<organism evidence="7 8">
    <name type="scientific">Desulfosporosinus fructosivorans</name>
    <dbReference type="NCBI Taxonomy" id="2018669"/>
    <lineage>
        <taxon>Bacteria</taxon>
        <taxon>Bacillati</taxon>
        <taxon>Bacillota</taxon>
        <taxon>Clostridia</taxon>
        <taxon>Eubacteriales</taxon>
        <taxon>Desulfitobacteriaceae</taxon>
        <taxon>Desulfosporosinus</taxon>
    </lineage>
</organism>
<keyword evidence="3" id="KW-0547">Nucleotide-binding</keyword>
<dbReference type="GO" id="GO:0016887">
    <property type="term" value="F:ATP hydrolysis activity"/>
    <property type="evidence" value="ECO:0007669"/>
    <property type="project" value="InterPro"/>
</dbReference>
<dbReference type="Pfam" id="PF00005">
    <property type="entry name" value="ABC_tran"/>
    <property type="match status" value="1"/>
</dbReference>
<comment type="caution">
    <text evidence="7">The sequence shown here is derived from an EMBL/GenBank/DDBJ whole genome shotgun (WGS) entry which is preliminary data.</text>
</comment>
<dbReference type="InterPro" id="IPR052156">
    <property type="entry name" value="BCAA_Transport_ATP-bd_LivF"/>
</dbReference>
<dbReference type="SMART" id="SM00382">
    <property type="entry name" value="AAA"/>
    <property type="match status" value="1"/>
</dbReference>
<dbReference type="GO" id="GO:0005524">
    <property type="term" value="F:ATP binding"/>
    <property type="evidence" value="ECO:0007669"/>
    <property type="project" value="UniProtKB-KW"/>
</dbReference>
<dbReference type="PIRSF" id="PIRSF039137">
    <property type="entry name" value="ABC_branched_ATPase"/>
    <property type="match status" value="1"/>
</dbReference>
<evidence type="ECO:0000313" key="7">
    <source>
        <dbReference type="EMBL" id="TGE37715.1"/>
    </source>
</evidence>
<dbReference type="PROSITE" id="PS50893">
    <property type="entry name" value="ABC_TRANSPORTER_2"/>
    <property type="match status" value="1"/>
</dbReference>
<dbReference type="InterPro" id="IPR027417">
    <property type="entry name" value="P-loop_NTPase"/>
</dbReference>
<dbReference type="OrthoDB" id="9779136at2"/>
<sequence>MAKIMEVENLEVVYGVIKALQGISFYIEEGEIVTIIGANGAGKSSTLRAVSGMVRPSSGTIRFKNKDITNSPSHLIARQGLSHVPEGRGMLTKLTVEENLILATYNRKDHAKVKEDMGDVYKQFPRLSERKKQAAGNLSGGEQQMLAIGRALMTGADTLLLDEPSMGLAPLFVKEIFAVIKRINQAGKTVLLVEQNAMTALHTANRAYILENGAVLKSGKAGDLIDDPEVKNAYLGGH</sequence>
<name>A0A4Z0R5U8_9FIRM</name>
<evidence type="ECO:0000256" key="4">
    <source>
        <dbReference type="ARBA" id="ARBA00022840"/>
    </source>
</evidence>
<accession>A0A4Z0R5U8</accession>
<comment type="similarity">
    <text evidence="1">Belongs to the ABC transporter superfamily.</text>
</comment>
<dbReference type="CDD" id="cd03224">
    <property type="entry name" value="ABC_TM1139_LivF_branched"/>
    <property type="match status" value="1"/>
</dbReference>
<dbReference type="Proteomes" id="UP000298460">
    <property type="component" value="Unassembled WGS sequence"/>
</dbReference>
<dbReference type="PROSITE" id="PS00211">
    <property type="entry name" value="ABC_TRANSPORTER_1"/>
    <property type="match status" value="1"/>
</dbReference>
<evidence type="ECO:0000259" key="6">
    <source>
        <dbReference type="PROSITE" id="PS50893"/>
    </source>
</evidence>
<gene>
    <name evidence="7" type="ORF">E4K67_13425</name>
</gene>
<feature type="domain" description="ABC transporter" evidence="6">
    <location>
        <begin position="5"/>
        <end position="237"/>
    </location>
</feature>
<protein>
    <submittedName>
        <fullName evidence="7">ABC transporter ATP-binding protein</fullName>
    </submittedName>
</protein>